<accession>A0A347UHR6</accession>
<dbReference type="KEGG" id="pamo:BAR1_10930"/>
<sequence length="122" mass="13153">MFTGSARIFLKQEVILKSLILFVGLLALSGCQEDPDMMGMTRADIRAAQKQCEDSGGRYERAGLFGNACFHDTNDAGKSCKTGKDCEGVCFGDTHTCSAVTPMFGCFSMIDDNGEVSEICID</sequence>
<gene>
    <name evidence="1" type="ORF">BAR1_10930</name>
</gene>
<dbReference type="PROSITE" id="PS51257">
    <property type="entry name" value="PROKAR_LIPOPROTEIN"/>
    <property type="match status" value="1"/>
</dbReference>
<name>A0A347UHR6_9RHOB</name>
<evidence type="ECO:0000313" key="1">
    <source>
        <dbReference type="EMBL" id="AXX98394.1"/>
    </source>
</evidence>
<dbReference type="EMBL" id="CP032125">
    <property type="protein sequence ID" value="AXX98394.1"/>
    <property type="molecule type" value="Genomic_DNA"/>
</dbReference>
<keyword evidence="2" id="KW-1185">Reference proteome</keyword>
<reference evidence="1 2" key="1">
    <citation type="submission" date="2018-09" db="EMBL/GenBank/DDBJ databases">
        <title>Profundibacter amoris BAR1 gen. nov., sp. nov., a new member of the Roseobacter clade isolated at Lokis Castle Vent Field on the Arctic Mid-Oceanic Ridge.</title>
        <authorList>
            <person name="Le Moine Bauer S."/>
            <person name="Sjoeberg A.G."/>
            <person name="L'Haridon S."/>
            <person name="Stokke R."/>
            <person name="Roalkvam I."/>
            <person name="Steen I.H."/>
            <person name="Dahle H."/>
        </authorList>
    </citation>
    <scope>NUCLEOTIDE SEQUENCE [LARGE SCALE GENOMIC DNA]</scope>
    <source>
        <strain evidence="1 2">BAR1</strain>
    </source>
</reference>
<organism evidence="1 2">
    <name type="scientific">Profundibacter amoris</name>
    <dbReference type="NCBI Taxonomy" id="2171755"/>
    <lineage>
        <taxon>Bacteria</taxon>
        <taxon>Pseudomonadati</taxon>
        <taxon>Pseudomonadota</taxon>
        <taxon>Alphaproteobacteria</taxon>
        <taxon>Rhodobacterales</taxon>
        <taxon>Paracoccaceae</taxon>
        <taxon>Profundibacter</taxon>
    </lineage>
</organism>
<dbReference type="AlphaFoldDB" id="A0A347UHR6"/>
<protein>
    <submittedName>
        <fullName evidence="1">Uncharacterized protein</fullName>
    </submittedName>
</protein>
<evidence type="ECO:0000313" key="2">
    <source>
        <dbReference type="Proteomes" id="UP000261704"/>
    </source>
</evidence>
<dbReference type="OrthoDB" id="8592692at2"/>
<proteinExistence type="predicted"/>
<dbReference type="Proteomes" id="UP000261704">
    <property type="component" value="Chromosome"/>
</dbReference>